<evidence type="ECO:0000256" key="3">
    <source>
        <dbReference type="ARBA" id="ARBA00022576"/>
    </source>
</evidence>
<protein>
    <recommendedName>
        <fullName evidence="11">Branched-chain-amino-acid aminotransferase</fullName>
        <ecNumber evidence="11">2.6.1.42</ecNumber>
    </recommendedName>
</protein>
<evidence type="ECO:0000256" key="8">
    <source>
        <dbReference type="PIRSR" id="PIRSR006468-1"/>
    </source>
</evidence>
<evidence type="ECO:0000256" key="7">
    <source>
        <dbReference type="ARBA" id="ARBA00023304"/>
    </source>
</evidence>
<accession>A0A4V1IVF2</accession>
<evidence type="ECO:0000256" key="11">
    <source>
        <dbReference type="RuleBase" id="RU004517"/>
    </source>
</evidence>
<dbReference type="GO" id="GO:0005739">
    <property type="term" value="C:mitochondrion"/>
    <property type="evidence" value="ECO:0007669"/>
    <property type="project" value="TreeGrafter"/>
</dbReference>
<dbReference type="SUPFAM" id="SSF56752">
    <property type="entry name" value="D-aminoacid aminotransferase-like PLP-dependent enzymes"/>
    <property type="match status" value="1"/>
</dbReference>
<comment type="catalytic activity">
    <reaction evidence="11">
        <text>L-valine + 2-oxoglutarate = 3-methyl-2-oxobutanoate + L-glutamate</text>
        <dbReference type="Rhea" id="RHEA:24813"/>
        <dbReference type="ChEBI" id="CHEBI:11851"/>
        <dbReference type="ChEBI" id="CHEBI:16810"/>
        <dbReference type="ChEBI" id="CHEBI:29985"/>
        <dbReference type="ChEBI" id="CHEBI:57762"/>
        <dbReference type="EC" id="2.6.1.42"/>
    </reaction>
</comment>
<dbReference type="Proteomes" id="UP000274922">
    <property type="component" value="Unassembled WGS sequence"/>
</dbReference>
<dbReference type="InterPro" id="IPR005786">
    <property type="entry name" value="B_amino_transII"/>
</dbReference>
<dbReference type="GO" id="GO:0009099">
    <property type="term" value="P:L-valine biosynthetic process"/>
    <property type="evidence" value="ECO:0007669"/>
    <property type="project" value="TreeGrafter"/>
</dbReference>
<dbReference type="InterPro" id="IPR001544">
    <property type="entry name" value="Aminotrans_IV"/>
</dbReference>
<evidence type="ECO:0000256" key="9">
    <source>
        <dbReference type="RuleBase" id="RU004106"/>
    </source>
</evidence>
<dbReference type="AlphaFoldDB" id="A0A4V1IVF2"/>
<reference evidence="13" key="1">
    <citation type="journal article" date="2018" name="Nat. Microbiol.">
        <title>Leveraging single-cell genomics to expand the fungal tree of life.</title>
        <authorList>
            <person name="Ahrendt S.R."/>
            <person name="Quandt C.A."/>
            <person name="Ciobanu D."/>
            <person name="Clum A."/>
            <person name="Salamov A."/>
            <person name="Andreopoulos B."/>
            <person name="Cheng J.F."/>
            <person name="Woyke T."/>
            <person name="Pelin A."/>
            <person name="Henrissat B."/>
            <person name="Reynolds N.K."/>
            <person name="Benny G.L."/>
            <person name="Smith M.E."/>
            <person name="James T.Y."/>
            <person name="Grigoriev I.V."/>
        </authorList>
    </citation>
    <scope>NUCLEOTIDE SEQUENCE [LARGE SCALE GENOMIC DNA]</scope>
    <source>
        <strain evidence="13">ATCC 52028</strain>
    </source>
</reference>
<sequence>MTQLEYQYPKIDATKLVVEKTTEPRSLPPKEQLGFGKVFTDHMLTLDWDLEKGWTAPRIHPYAKIALDPSAIVFHYAVECFEGMKAYKDADGEIRLFRPELNITRFRLSMERLALPAPSEADLLACIKELVKIESRWIPENARGYSLYIRPTAIATQETLGVSPSSRCKVFVICSPVGPYYKTGFSSVSLFATEKHVRAWPGGTGDAKLGSNYAPGILIQTQVAKQGYAQNLWILNGMVTEVGTMNFFVYWINKDGEKELRTPHLDGTILPGITRRSILELSREWGEFKVTEGPIAMDDIKVAAEEGRLLEVFGSGTAAIVSPVHLIRWRDADVKVPLDPTNPDAQAGPLTSRLADTIMKIQYGEMEHPWSVKL</sequence>
<name>A0A4V1IVF2_9FUNG</name>
<organism evidence="12 13">
    <name type="scientific">Caulochytrium protostelioides</name>
    <dbReference type="NCBI Taxonomy" id="1555241"/>
    <lineage>
        <taxon>Eukaryota</taxon>
        <taxon>Fungi</taxon>
        <taxon>Fungi incertae sedis</taxon>
        <taxon>Chytridiomycota</taxon>
        <taxon>Chytridiomycota incertae sedis</taxon>
        <taxon>Chytridiomycetes</taxon>
        <taxon>Caulochytriales</taxon>
        <taxon>Caulochytriaceae</taxon>
        <taxon>Caulochytrium</taxon>
    </lineage>
</organism>
<dbReference type="PANTHER" id="PTHR11825">
    <property type="entry name" value="SUBGROUP IIII AMINOTRANSFERASE"/>
    <property type="match status" value="1"/>
</dbReference>
<comment type="catalytic activity">
    <reaction evidence="11">
        <text>L-isoleucine + 2-oxoglutarate = (S)-3-methyl-2-oxopentanoate + L-glutamate</text>
        <dbReference type="Rhea" id="RHEA:24801"/>
        <dbReference type="ChEBI" id="CHEBI:16810"/>
        <dbReference type="ChEBI" id="CHEBI:29985"/>
        <dbReference type="ChEBI" id="CHEBI:35146"/>
        <dbReference type="ChEBI" id="CHEBI:58045"/>
        <dbReference type="EC" id="2.6.1.42"/>
    </reaction>
</comment>
<dbReference type="CDD" id="cd01557">
    <property type="entry name" value="BCAT_beta_family"/>
    <property type="match status" value="1"/>
</dbReference>
<dbReference type="PANTHER" id="PTHR11825:SF44">
    <property type="entry name" value="BRANCHED-CHAIN-AMINO-ACID AMINOTRANSFERASE"/>
    <property type="match status" value="1"/>
</dbReference>
<keyword evidence="3 11" id="KW-0032">Aminotransferase</keyword>
<dbReference type="InterPro" id="IPR018300">
    <property type="entry name" value="Aminotrans_IV_CS"/>
</dbReference>
<dbReference type="Gene3D" id="3.20.10.10">
    <property type="entry name" value="D-amino Acid Aminotransferase, subunit A, domain 2"/>
    <property type="match status" value="1"/>
</dbReference>
<keyword evidence="7 11" id="KW-0100">Branched-chain amino acid biosynthesis</keyword>
<evidence type="ECO:0000256" key="2">
    <source>
        <dbReference type="ARBA" id="ARBA00009320"/>
    </source>
</evidence>
<dbReference type="InterPro" id="IPR036038">
    <property type="entry name" value="Aminotransferase-like"/>
</dbReference>
<dbReference type="PIRSF" id="PIRSF006468">
    <property type="entry name" value="BCAT1"/>
    <property type="match status" value="1"/>
</dbReference>
<dbReference type="STRING" id="1555241.A0A4V1IVF2"/>
<dbReference type="EC" id="2.6.1.42" evidence="11"/>
<keyword evidence="6 10" id="KW-0663">Pyridoxal phosphate</keyword>
<keyword evidence="5 11" id="KW-0808">Transferase</keyword>
<dbReference type="InterPro" id="IPR033939">
    <property type="entry name" value="BCAT_family"/>
</dbReference>
<dbReference type="FunFam" id="3.30.470.10:FF:000005">
    <property type="entry name" value="Branched-chain-amino-acid aminotransferase"/>
    <property type="match status" value="1"/>
</dbReference>
<gene>
    <name evidence="12" type="ORF">CXG81DRAFT_9038</name>
</gene>
<dbReference type="NCBIfam" id="TIGR01123">
    <property type="entry name" value="ilvE_II"/>
    <property type="match status" value="1"/>
</dbReference>
<proteinExistence type="inferred from homology"/>
<comment type="similarity">
    <text evidence="2 9">Belongs to the class-IV pyridoxal-phosphate-dependent aminotransferase family.</text>
</comment>
<dbReference type="GO" id="GO:0009098">
    <property type="term" value="P:L-leucine biosynthetic process"/>
    <property type="evidence" value="ECO:0007669"/>
    <property type="project" value="TreeGrafter"/>
</dbReference>
<evidence type="ECO:0000256" key="10">
    <source>
        <dbReference type="RuleBase" id="RU004516"/>
    </source>
</evidence>
<dbReference type="InterPro" id="IPR043132">
    <property type="entry name" value="BCAT-like_C"/>
</dbReference>
<dbReference type="GO" id="GO:0052655">
    <property type="term" value="F:L-valine-2-oxoglutarate transaminase activity"/>
    <property type="evidence" value="ECO:0007669"/>
    <property type="project" value="RHEA"/>
</dbReference>
<comment type="cofactor">
    <cofactor evidence="1 10">
        <name>pyridoxal 5'-phosphate</name>
        <dbReference type="ChEBI" id="CHEBI:597326"/>
    </cofactor>
</comment>
<evidence type="ECO:0000313" key="12">
    <source>
        <dbReference type="EMBL" id="RKP03849.1"/>
    </source>
</evidence>
<evidence type="ECO:0000256" key="4">
    <source>
        <dbReference type="ARBA" id="ARBA00022605"/>
    </source>
</evidence>
<comment type="catalytic activity">
    <reaction evidence="11">
        <text>L-leucine + 2-oxoglutarate = 4-methyl-2-oxopentanoate + L-glutamate</text>
        <dbReference type="Rhea" id="RHEA:18321"/>
        <dbReference type="ChEBI" id="CHEBI:16810"/>
        <dbReference type="ChEBI" id="CHEBI:17865"/>
        <dbReference type="ChEBI" id="CHEBI:29985"/>
        <dbReference type="ChEBI" id="CHEBI:57427"/>
        <dbReference type="EC" id="2.6.1.42"/>
    </reaction>
</comment>
<dbReference type="PROSITE" id="PS00770">
    <property type="entry name" value="AA_TRANSFER_CLASS_4"/>
    <property type="match status" value="1"/>
</dbReference>
<dbReference type="Pfam" id="PF01063">
    <property type="entry name" value="Aminotran_4"/>
    <property type="match status" value="1"/>
</dbReference>
<dbReference type="NCBIfam" id="NF009897">
    <property type="entry name" value="PRK13357.1"/>
    <property type="match status" value="1"/>
</dbReference>
<dbReference type="OrthoDB" id="1732691at2759"/>
<evidence type="ECO:0000256" key="5">
    <source>
        <dbReference type="ARBA" id="ARBA00022679"/>
    </source>
</evidence>
<dbReference type="FunFam" id="3.20.10.10:FF:000004">
    <property type="entry name" value="Branched-chain-amino-acid aminotransferase"/>
    <property type="match status" value="1"/>
</dbReference>
<dbReference type="GO" id="GO:0052654">
    <property type="term" value="F:L-leucine-2-oxoglutarate transaminase activity"/>
    <property type="evidence" value="ECO:0007669"/>
    <property type="project" value="RHEA"/>
</dbReference>
<evidence type="ECO:0000256" key="1">
    <source>
        <dbReference type="ARBA" id="ARBA00001933"/>
    </source>
</evidence>
<evidence type="ECO:0000313" key="13">
    <source>
        <dbReference type="Proteomes" id="UP000274922"/>
    </source>
</evidence>
<keyword evidence="13" id="KW-1185">Reference proteome</keyword>
<evidence type="ECO:0000256" key="6">
    <source>
        <dbReference type="ARBA" id="ARBA00022898"/>
    </source>
</evidence>
<dbReference type="GO" id="GO:0052656">
    <property type="term" value="F:L-isoleucine-2-oxoglutarate transaminase activity"/>
    <property type="evidence" value="ECO:0007669"/>
    <property type="project" value="RHEA"/>
</dbReference>
<keyword evidence="4 11" id="KW-0028">Amino-acid biosynthesis</keyword>
<dbReference type="EMBL" id="ML014117">
    <property type="protein sequence ID" value="RKP03849.1"/>
    <property type="molecule type" value="Genomic_DNA"/>
</dbReference>
<feature type="modified residue" description="N6-(pyridoxal phosphate)lysine" evidence="8">
    <location>
        <position position="208"/>
    </location>
</feature>
<dbReference type="Gene3D" id="3.30.470.10">
    <property type="match status" value="1"/>
</dbReference>
<dbReference type="InterPro" id="IPR043131">
    <property type="entry name" value="BCAT-like_N"/>
</dbReference>